<evidence type="ECO:0000313" key="2">
    <source>
        <dbReference type="EMBL" id="MFH0265106.1"/>
    </source>
</evidence>
<accession>A0ABW7ITY5</accession>
<dbReference type="RefSeq" id="WP_089138157.1">
    <property type="nucleotide sequence ID" value="NZ_AP018685.1"/>
</dbReference>
<sequence>MTRLIVIAIFAVLAYLLLKYRTNVTLQKWVAIVLSAALLIYISFVVVTELIR</sequence>
<keyword evidence="3" id="KW-1185">Reference proteome</keyword>
<proteinExistence type="predicted"/>
<keyword evidence="1" id="KW-0472">Membrane</keyword>
<keyword evidence="1" id="KW-1133">Transmembrane helix</keyword>
<gene>
    <name evidence="2" type="ORF">ACGRQ9_06295</name>
</gene>
<protein>
    <submittedName>
        <fullName evidence="2">Uncharacterized protein</fullName>
    </submittedName>
</protein>
<evidence type="ECO:0000256" key="1">
    <source>
        <dbReference type="SAM" id="Phobius"/>
    </source>
</evidence>
<name>A0ABW7ITY5_9VIBR</name>
<comment type="caution">
    <text evidence="2">The sequence shown here is derived from an EMBL/GenBank/DDBJ whole genome shotgun (WGS) entry which is preliminary data.</text>
</comment>
<keyword evidence="1" id="KW-0812">Transmembrane</keyword>
<reference evidence="2 3" key="1">
    <citation type="submission" date="2024-10" db="EMBL/GenBank/DDBJ databases">
        <authorList>
            <person name="Yibar A."/>
            <person name="Saticioglu I.B."/>
            <person name="Duman M."/>
            <person name="Ajmi N."/>
            <person name="Gurler F."/>
            <person name="Ay H."/>
            <person name="Onuk E."/>
            <person name="Guler S."/>
            <person name="Romalde J.L."/>
        </authorList>
    </citation>
    <scope>NUCLEOTIDE SEQUENCE [LARGE SCALE GENOMIC DNA]</scope>
    <source>
        <strain evidence="2 3">14-MA-B</strain>
    </source>
</reference>
<feature type="transmembrane region" description="Helical" evidence="1">
    <location>
        <begin position="29"/>
        <end position="51"/>
    </location>
</feature>
<dbReference type="EMBL" id="JBIHSN010000002">
    <property type="protein sequence ID" value="MFH0265106.1"/>
    <property type="molecule type" value="Genomic_DNA"/>
</dbReference>
<evidence type="ECO:0000313" key="3">
    <source>
        <dbReference type="Proteomes" id="UP001607151"/>
    </source>
</evidence>
<dbReference type="Proteomes" id="UP001607151">
    <property type="component" value="Unassembled WGS sequence"/>
</dbReference>
<organism evidence="2 3">
    <name type="scientific">Vibrio rumoiensis</name>
    <dbReference type="NCBI Taxonomy" id="76258"/>
    <lineage>
        <taxon>Bacteria</taxon>
        <taxon>Pseudomonadati</taxon>
        <taxon>Pseudomonadota</taxon>
        <taxon>Gammaproteobacteria</taxon>
        <taxon>Vibrionales</taxon>
        <taxon>Vibrionaceae</taxon>
        <taxon>Vibrio</taxon>
    </lineage>
</organism>